<keyword evidence="2" id="KW-1185">Reference proteome</keyword>
<evidence type="ECO:0000313" key="2">
    <source>
        <dbReference type="Proteomes" id="UP000735302"/>
    </source>
</evidence>
<gene>
    <name evidence="1" type="ORF">PoB_000699100</name>
</gene>
<dbReference type="Proteomes" id="UP000735302">
    <property type="component" value="Unassembled WGS sequence"/>
</dbReference>
<accession>A0AAV3YDL9</accession>
<protein>
    <submittedName>
        <fullName evidence="1">Uncharacterized protein</fullName>
    </submittedName>
</protein>
<organism evidence="1 2">
    <name type="scientific">Plakobranchus ocellatus</name>
    <dbReference type="NCBI Taxonomy" id="259542"/>
    <lineage>
        <taxon>Eukaryota</taxon>
        <taxon>Metazoa</taxon>
        <taxon>Spiralia</taxon>
        <taxon>Lophotrochozoa</taxon>
        <taxon>Mollusca</taxon>
        <taxon>Gastropoda</taxon>
        <taxon>Heterobranchia</taxon>
        <taxon>Euthyneura</taxon>
        <taxon>Panpulmonata</taxon>
        <taxon>Sacoglossa</taxon>
        <taxon>Placobranchoidea</taxon>
        <taxon>Plakobranchidae</taxon>
        <taxon>Plakobranchus</taxon>
    </lineage>
</organism>
<proteinExistence type="predicted"/>
<comment type="caution">
    <text evidence="1">The sequence shown here is derived from an EMBL/GenBank/DDBJ whole genome shotgun (WGS) entry which is preliminary data.</text>
</comment>
<evidence type="ECO:0000313" key="1">
    <source>
        <dbReference type="EMBL" id="GFN80485.1"/>
    </source>
</evidence>
<name>A0AAV3YDL9_9GAST</name>
<dbReference type="EMBL" id="BLXT01000825">
    <property type="protein sequence ID" value="GFN80485.1"/>
    <property type="molecule type" value="Genomic_DNA"/>
</dbReference>
<reference evidence="1 2" key="1">
    <citation type="journal article" date="2021" name="Elife">
        <title>Chloroplast acquisition without the gene transfer in kleptoplastic sea slugs, Plakobranchus ocellatus.</title>
        <authorList>
            <person name="Maeda T."/>
            <person name="Takahashi S."/>
            <person name="Yoshida T."/>
            <person name="Shimamura S."/>
            <person name="Takaki Y."/>
            <person name="Nagai Y."/>
            <person name="Toyoda A."/>
            <person name="Suzuki Y."/>
            <person name="Arimoto A."/>
            <person name="Ishii H."/>
            <person name="Satoh N."/>
            <person name="Nishiyama T."/>
            <person name="Hasebe M."/>
            <person name="Maruyama T."/>
            <person name="Minagawa J."/>
            <person name="Obokata J."/>
            <person name="Shigenobu S."/>
        </authorList>
    </citation>
    <scope>NUCLEOTIDE SEQUENCE [LARGE SCALE GENOMIC DNA]</scope>
</reference>
<sequence length="134" mass="13965">MLAKFPPVAPELTSGIVAKLQLVAPQLTSGMVAKFPPVAQELTSGIVAKLQLVAPELTSGMVVKFLSVALELTSGMIRGFGSTVACESALRSAGTLLSRVRAPLPAAWPDGGPESLRSPYCGLAIYKNSKNSRI</sequence>
<dbReference type="AlphaFoldDB" id="A0AAV3YDL9"/>